<feature type="domain" description="GYF" evidence="2">
    <location>
        <begin position="596"/>
        <end position="647"/>
    </location>
</feature>
<keyword evidence="4" id="KW-1185">Reference proteome</keyword>
<feature type="region of interest" description="Disordered" evidence="1">
    <location>
        <begin position="974"/>
        <end position="996"/>
    </location>
</feature>
<feature type="compositionally biased region" description="Basic and acidic residues" evidence="1">
    <location>
        <begin position="186"/>
        <end position="195"/>
    </location>
</feature>
<feature type="region of interest" description="Disordered" evidence="1">
    <location>
        <begin position="220"/>
        <end position="258"/>
    </location>
</feature>
<evidence type="ECO:0000256" key="1">
    <source>
        <dbReference type="SAM" id="MobiDB-lite"/>
    </source>
</evidence>
<evidence type="ECO:0000313" key="3">
    <source>
        <dbReference type="EMBL" id="GFZ10309.1"/>
    </source>
</evidence>
<proteinExistence type="predicted"/>
<dbReference type="PROSITE" id="PS50829">
    <property type="entry name" value="GYF"/>
    <property type="match status" value="1"/>
</dbReference>
<evidence type="ECO:0000313" key="4">
    <source>
        <dbReference type="Proteomes" id="UP000585474"/>
    </source>
</evidence>
<dbReference type="Proteomes" id="UP000585474">
    <property type="component" value="Unassembled WGS sequence"/>
</dbReference>
<comment type="caution">
    <text evidence="3">The sequence shown here is derived from an EMBL/GenBank/DDBJ whole genome shotgun (WGS) entry which is preliminary data.</text>
</comment>
<gene>
    <name evidence="3" type="ORF">Acr_21g0009080</name>
</gene>
<name>A0A7J0GHM3_9ERIC</name>
<feature type="compositionally biased region" description="Low complexity" evidence="1">
    <location>
        <begin position="1532"/>
        <end position="1542"/>
    </location>
</feature>
<accession>A0A7J0GHM3</accession>
<reference evidence="3 4" key="1">
    <citation type="submission" date="2019-07" db="EMBL/GenBank/DDBJ databases">
        <title>De Novo Assembly of kiwifruit Actinidia rufa.</title>
        <authorList>
            <person name="Sugita-Konishi S."/>
            <person name="Sato K."/>
            <person name="Mori E."/>
            <person name="Abe Y."/>
            <person name="Kisaki G."/>
            <person name="Hamano K."/>
            <person name="Suezawa K."/>
            <person name="Otani M."/>
            <person name="Fukuda T."/>
            <person name="Manabe T."/>
            <person name="Gomi K."/>
            <person name="Tabuchi M."/>
            <person name="Akimitsu K."/>
            <person name="Kataoka I."/>
        </authorList>
    </citation>
    <scope>NUCLEOTIDE SEQUENCE [LARGE SCALE GENOMIC DNA]</scope>
    <source>
        <strain evidence="4">cv. Fuchu</strain>
    </source>
</reference>
<sequence>MADKTVFDNQISKVLPFPFQLIVHDESGINSQPYVYGSDNPIPLSPQWLLPKPGDKQPGNENNFTLYPGYTGRSDVAKSSGNGEEMHDSQKRKDVFRPSVLAMDSGRRDRWRDEERDTNSSVSKDRWREGDKELGDTRKVDRWSDNSSARYSGEALRGPSERRTDFGNRETKQDQRHGSKWNTRWGPDDKEADGLRDKWTDYSKDTDIHIDKGFSHLTQHAEDDREGDHYRPWKSNANNRGKVEPPHHPTSTPSKQGSAFVYGRGRGENGLPTFLHSRGRVGPGGSSMNSTIHSQSFGTVSEKSEIEHGVPFPFSYSRTKLLDVYRMTDMRSCQKMLDGFVPVPALTREEPSEPLAFSAPSPDESVILKGIDKGEVISSGAPQVFKDGSIGRNSNDFGQARRANFGSREDLPLTVTDSEGENIGDSKGHHSNHSEGISSEKRWLSSRLDEKMESTQDQQIYADNKLTFEAPREDGTGYRTDKVALSKESSSQGSSFVHLGTAWRSPSIGEHISTHLTSHDWTEISTDVRPRTSDIGWLHPQNDMNNEKGARLADLSYSKDGSKWQVSEDSIIRRQPSAVLDRKQEVGKLSVPSPEDLLLYYKDPQGEIQGPFSRSDIIGWFESGYFGIDLQVRLANAPHDSPFSSLGDVMPHLRARARPPPGFNAPKQTEIVDGSSRSNFSAFGMLHASSGDVNMMKADQRYKQSSTAEAENRFLESLMSGNTSNMSTSPLEKFPFAEGMQGYVGNNSSGMPPDGVESADNSYLLAKRVTLERQRSSTNAYPYWPGRDTAPIVPNSDIIQDSTTPHSNLLSSIVDNVRQQSPSQNLMSILQGMPDRSTSGFNDGMHSQPPVPSQQMSLLDKLLLLKQQQQQEEQQQLLWQQQQLLSQLQASALPAENASVNHHRFQLPHESFQMGSQRPVSSMQDEHISNLFNIPPSVSQEVSHGVGSEASAIHLPPQMLGNTVRQKSWAADLPEQSNDIQHNNSLPTSTMIDDSLPQPEVVDKSPQEYISQKNLRTNEPVTVTTSKAAVEFVPLEDLGKSVAVESVNYENEVHMPDQVNEVKIPSTGALDISHVTQADSCTVETSMVKELKNVEVREVKKASEKKSRKQRSTKAQSSDKVKGVSKTPSLQQSKPSETEVSNVADVKNDNQIAPGYIVHGTHLQETRGSKYDAVTVEIVNVQQVESSLPAVAPQVGGESVDAKVDSRLDGSASQLNAHVHAGQQAWKPAPGFKPKSLLEIQQEEQRNVQTEMEISDISASVNSISLSTPWSGIVGNSDHKTNAGNAELNIGKPENSINQKTKQSQLHDLLAEEVAEKSKQQDMEFPDTDVPVGSSPNEKGKGSRHVQPEKEVLPTVPSGPSLGDFVFWKDESVNPPPAPAWSTDSGKLPKPTSLRDILREQEKKVSSPQHQVIATQKKLQPTQATRGSGPSWSLSGSSPAKAASPIQIVSHSSAQSKHKGDDDLFWGPLNQPKQEVKQYVIFFFDYTALNQLDFPNLASQGSFGTKNTPVKGTFGGSLSQQKPTSGRPAERALSSSPASAQSSLRLKVNMGSMTKHSEANDFRAWCESESVRLIGTKDTSFLEFCLKQSTSEAEILLTQNLGSFDPDHKFINKFLNYKELLPADVLEIAFQSRNDHKTPGFSAGDMNSDDAGIWDSDHGNAMAADGSKGGGKKKGKKGKKVSASVLGFNIVSNRIMMGEIQTVDD</sequence>
<dbReference type="SUPFAM" id="SSF55277">
    <property type="entry name" value="GYF domain"/>
    <property type="match status" value="1"/>
</dbReference>
<feature type="region of interest" description="Disordered" evidence="1">
    <location>
        <begin position="1098"/>
        <end position="1147"/>
    </location>
</feature>
<feature type="compositionally biased region" description="Basic and acidic residues" evidence="1">
    <location>
        <begin position="159"/>
        <end position="177"/>
    </location>
</feature>
<organism evidence="3 4">
    <name type="scientific">Actinidia rufa</name>
    <dbReference type="NCBI Taxonomy" id="165716"/>
    <lineage>
        <taxon>Eukaryota</taxon>
        <taxon>Viridiplantae</taxon>
        <taxon>Streptophyta</taxon>
        <taxon>Embryophyta</taxon>
        <taxon>Tracheophyta</taxon>
        <taxon>Spermatophyta</taxon>
        <taxon>Magnoliopsida</taxon>
        <taxon>eudicotyledons</taxon>
        <taxon>Gunneridae</taxon>
        <taxon>Pentapetalae</taxon>
        <taxon>asterids</taxon>
        <taxon>Ericales</taxon>
        <taxon>Actinidiaceae</taxon>
        <taxon>Actinidia</taxon>
    </lineage>
</organism>
<dbReference type="InterPro" id="IPR035445">
    <property type="entry name" value="GYF-like_dom_sf"/>
</dbReference>
<feature type="compositionally biased region" description="Low complexity" evidence="1">
    <location>
        <begin position="1427"/>
        <end position="1439"/>
    </location>
</feature>
<feature type="compositionally biased region" description="Basic and acidic residues" evidence="1">
    <location>
        <begin position="1338"/>
        <end position="1352"/>
    </location>
</feature>
<feature type="compositionally biased region" description="Polar residues" evidence="1">
    <location>
        <begin position="1295"/>
        <end position="1306"/>
    </location>
</feature>
<dbReference type="EMBL" id="BJWL01000021">
    <property type="protein sequence ID" value="GFZ10309.1"/>
    <property type="molecule type" value="Genomic_DNA"/>
</dbReference>
<feature type="compositionally biased region" description="Polar residues" evidence="1">
    <location>
        <begin position="1508"/>
        <end position="1524"/>
    </location>
</feature>
<feature type="region of interest" description="Disordered" evidence="1">
    <location>
        <begin position="404"/>
        <end position="441"/>
    </location>
</feature>
<feature type="compositionally biased region" description="Polar residues" evidence="1">
    <location>
        <begin position="1406"/>
        <end position="1426"/>
    </location>
</feature>
<feature type="compositionally biased region" description="Polar residues" evidence="1">
    <location>
        <begin position="975"/>
        <end position="992"/>
    </location>
</feature>
<feature type="region of interest" description="Disordered" evidence="1">
    <location>
        <begin position="1508"/>
        <end position="1542"/>
    </location>
</feature>
<dbReference type="PANTHER" id="PTHR47471:SF1">
    <property type="entry name" value="PROTEIN ESSENTIAL FOR POTEXVIRUS ACCUMULATION 1"/>
    <property type="match status" value="1"/>
</dbReference>
<feature type="region of interest" description="Disordered" evidence="1">
    <location>
        <begin position="1658"/>
        <end position="1678"/>
    </location>
</feature>
<dbReference type="OrthoDB" id="6415790at2759"/>
<feature type="compositionally biased region" description="Basic and acidic residues" evidence="1">
    <location>
        <begin position="220"/>
        <end position="231"/>
    </location>
</feature>
<dbReference type="PANTHER" id="PTHR47471">
    <property type="entry name" value="GYF DOMAIN-CONTAINING PROTEIN"/>
    <property type="match status" value="1"/>
</dbReference>
<feature type="region of interest" description="Disordered" evidence="1">
    <location>
        <begin position="1284"/>
        <end position="1459"/>
    </location>
</feature>
<dbReference type="SMART" id="SM00444">
    <property type="entry name" value="GYF"/>
    <property type="match status" value="1"/>
</dbReference>
<dbReference type="InterPro" id="IPR003169">
    <property type="entry name" value="GYF"/>
</dbReference>
<feature type="compositionally biased region" description="Basic and acidic residues" evidence="1">
    <location>
        <begin position="1396"/>
        <end position="1405"/>
    </location>
</feature>
<feature type="compositionally biased region" description="Basic and acidic residues" evidence="1">
    <location>
        <begin position="105"/>
        <end position="144"/>
    </location>
</feature>
<dbReference type="Pfam" id="PF02213">
    <property type="entry name" value="GYF"/>
    <property type="match status" value="1"/>
</dbReference>
<protein>
    <submittedName>
        <fullName evidence="3">GYF domain-containing protein</fullName>
    </submittedName>
</protein>
<dbReference type="Gene3D" id="3.30.1490.40">
    <property type="match status" value="1"/>
</dbReference>
<evidence type="ECO:0000259" key="2">
    <source>
        <dbReference type="PROSITE" id="PS50829"/>
    </source>
</evidence>
<feature type="region of interest" description="Disordered" evidence="1">
    <location>
        <begin position="46"/>
        <end position="195"/>
    </location>
</feature>
<feature type="compositionally biased region" description="Basic and acidic residues" evidence="1">
    <location>
        <begin position="84"/>
        <end position="96"/>
    </location>
</feature>
<dbReference type="CDD" id="cd00072">
    <property type="entry name" value="GYF"/>
    <property type="match status" value="1"/>
</dbReference>
<feature type="compositionally biased region" description="Polar residues" evidence="1">
    <location>
        <begin position="1126"/>
        <end position="1141"/>
    </location>
</feature>